<dbReference type="GO" id="GO:0003700">
    <property type="term" value="F:DNA-binding transcription factor activity"/>
    <property type="evidence" value="ECO:0007669"/>
    <property type="project" value="InterPro"/>
</dbReference>
<organism evidence="4 5">
    <name type="scientific">Phanerochaete carnosa (strain HHB-10118-sp)</name>
    <name type="common">White-rot fungus</name>
    <name type="synonym">Peniophora carnosa</name>
    <dbReference type="NCBI Taxonomy" id="650164"/>
    <lineage>
        <taxon>Eukaryota</taxon>
        <taxon>Fungi</taxon>
        <taxon>Dikarya</taxon>
        <taxon>Basidiomycota</taxon>
        <taxon>Agaricomycotina</taxon>
        <taxon>Agaricomycetes</taxon>
        <taxon>Polyporales</taxon>
        <taxon>Phanerochaetaceae</taxon>
        <taxon>Phanerochaete</taxon>
    </lineage>
</organism>
<evidence type="ECO:0000256" key="1">
    <source>
        <dbReference type="ARBA" id="ARBA00023242"/>
    </source>
</evidence>
<dbReference type="GeneID" id="18915696"/>
<feature type="compositionally biased region" description="Low complexity" evidence="2">
    <location>
        <begin position="27"/>
        <end position="39"/>
    </location>
</feature>
<dbReference type="GO" id="GO:0006351">
    <property type="term" value="P:DNA-templated transcription"/>
    <property type="evidence" value="ECO:0007669"/>
    <property type="project" value="InterPro"/>
</dbReference>
<dbReference type="GO" id="GO:0008270">
    <property type="term" value="F:zinc ion binding"/>
    <property type="evidence" value="ECO:0007669"/>
    <property type="project" value="InterPro"/>
</dbReference>
<gene>
    <name evidence="4" type="ORF">PHACADRAFT_253186</name>
</gene>
<dbReference type="SMART" id="SM00906">
    <property type="entry name" value="Fungal_trans"/>
    <property type="match status" value="1"/>
</dbReference>
<dbReference type="OrthoDB" id="4456959at2759"/>
<dbReference type="Pfam" id="PF04082">
    <property type="entry name" value="Fungal_trans"/>
    <property type="match status" value="1"/>
</dbReference>
<dbReference type="PANTHER" id="PTHR46910:SF38">
    <property type="entry name" value="ZN(2)-C6 FUNGAL-TYPE DOMAIN-CONTAINING PROTEIN"/>
    <property type="match status" value="1"/>
</dbReference>
<dbReference type="RefSeq" id="XP_007393998.1">
    <property type="nucleotide sequence ID" value="XM_007393936.1"/>
</dbReference>
<dbReference type="CDD" id="cd12148">
    <property type="entry name" value="fungal_TF_MHR"/>
    <property type="match status" value="1"/>
</dbReference>
<proteinExistence type="predicted"/>
<evidence type="ECO:0000256" key="2">
    <source>
        <dbReference type="SAM" id="MobiDB-lite"/>
    </source>
</evidence>
<evidence type="ECO:0000259" key="3">
    <source>
        <dbReference type="SMART" id="SM00906"/>
    </source>
</evidence>
<feature type="region of interest" description="Disordered" evidence="2">
    <location>
        <begin position="23"/>
        <end position="57"/>
    </location>
</feature>
<dbReference type="EMBL" id="JH930470">
    <property type="protein sequence ID" value="EKM58699.1"/>
    <property type="molecule type" value="Genomic_DNA"/>
</dbReference>
<reference evidence="4 5" key="1">
    <citation type="journal article" date="2012" name="BMC Genomics">
        <title>Comparative genomics of the white-rot fungi, Phanerochaete carnosa and P. chrysosporium, to elucidate the genetic basis of the distinct wood types they colonize.</title>
        <authorList>
            <person name="Suzuki H."/>
            <person name="MacDonald J."/>
            <person name="Syed K."/>
            <person name="Salamov A."/>
            <person name="Hori C."/>
            <person name="Aerts A."/>
            <person name="Henrissat B."/>
            <person name="Wiebenga A."/>
            <person name="vanKuyk P.A."/>
            <person name="Barry K."/>
            <person name="Lindquist E."/>
            <person name="LaButti K."/>
            <person name="Lapidus A."/>
            <person name="Lucas S."/>
            <person name="Coutinho P."/>
            <person name="Gong Y."/>
            <person name="Samejima M."/>
            <person name="Mahadevan R."/>
            <person name="Abou-Zaid M."/>
            <person name="de Vries R.P."/>
            <person name="Igarashi K."/>
            <person name="Yadav J.S."/>
            <person name="Grigoriev I.V."/>
            <person name="Master E.R."/>
        </authorList>
    </citation>
    <scope>NUCLEOTIDE SEQUENCE [LARGE SCALE GENOMIC DNA]</scope>
    <source>
        <strain evidence="4 5">HHB-10118-sp</strain>
    </source>
</reference>
<evidence type="ECO:0000313" key="4">
    <source>
        <dbReference type="EMBL" id="EKM58699.1"/>
    </source>
</evidence>
<accession>K5WHV3</accession>
<dbReference type="HOGENOM" id="CLU_006019_2_2_1"/>
<dbReference type="AlphaFoldDB" id="K5WHV3"/>
<dbReference type="InterPro" id="IPR007219">
    <property type="entry name" value="XnlR_reg_dom"/>
</dbReference>
<evidence type="ECO:0000313" key="5">
    <source>
        <dbReference type="Proteomes" id="UP000008370"/>
    </source>
</evidence>
<keyword evidence="1" id="KW-0539">Nucleus</keyword>
<feature type="domain" description="Xylanolytic transcriptional activator regulatory" evidence="3">
    <location>
        <begin position="258"/>
        <end position="331"/>
    </location>
</feature>
<keyword evidence="5" id="KW-1185">Reference proteome</keyword>
<dbReference type="InParanoid" id="K5WHV3"/>
<dbReference type="Proteomes" id="UP000008370">
    <property type="component" value="Unassembled WGS sequence"/>
</dbReference>
<name>K5WHV3_PHACS</name>
<sequence length="753" mass="83169">MMSTARSYPTTQLQSRLAELERPHVTSASISNSSTYSPSGDPPSATNVSVKQEETGEDEGLVEGFKYIVIDEKRVRFMGRSSNFPLMKAAMKMKQELAKDSGSPLLSGGYNPLMPSKRRPEFWLSIMDFIPPELPYTDFPEPSLMNALLDNYFQDIHRNFPLLHRPTFLQNIASGLHLIDEGFGATMLLVCALSARFSYNPAALTPGLASWQWAGWQWFQQVRAMRKLIPLTATTLYDLQVAALGGAYVAALSMPQSNYAVIGCGLRLAQDLGAHRQMAYGPEPTVEGELRKRAFWCLLAMDRGMCSILGRPCDVQDEDFDVDYPIECDDEYWVTEDPQKAFKQPVGRPSTVAHFNCAMRLERIHAHVLRTIYSPQGAKSLSDPERAQQIVAELDSELNQWVDSIPEHLIYDPSREDVPFAGQSASLHASYHSLRIFIHRPFIMTPQRRVPLPFPSLEICTNAARLCIQALDRYFALSGQALVFRYHLASLFSSVIILLLHVWSETQSGSATNVTKELEHVHKALRIFKDLEERWSVAGRFWDIIHDLMTAVESIQNGSACGMHEHRQDDGIVPAHDICSASLTQRSANVPPTYDNGVQQQPLIAANPPNYSQANFNYAPPPRVYGSSGSSMLPSSDAFDSDSFWHDPPTQQQMDAQGQFGSLPPLNGAYTPNPDLDAIFADLLPTLSREDPFATMARGMPQYFGSGQLFEGVGPGGGGGSGGQPHVHSGGFVDTGFVTPGMPYAWGAGTQGG</sequence>
<protein>
    <recommendedName>
        <fullName evidence="3">Xylanolytic transcriptional activator regulatory domain-containing protein</fullName>
    </recommendedName>
</protein>
<dbReference type="GO" id="GO:0003677">
    <property type="term" value="F:DNA binding"/>
    <property type="evidence" value="ECO:0007669"/>
    <property type="project" value="InterPro"/>
</dbReference>
<dbReference type="KEGG" id="pco:PHACADRAFT_253186"/>
<dbReference type="PANTHER" id="PTHR46910">
    <property type="entry name" value="TRANSCRIPTION FACTOR PDR1"/>
    <property type="match status" value="1"/>
</dbReference>
<dbReference type="InterPro" id="IPR050987">
    <property type="entry name" value="AtrR-like"/>
</dbReference>